<dbReference type="Pfam" id="PF09016">
    <property type="entry name" value="Pas_Saposin"/>
    <property type="match status" value="1"/>
</dbReference>
<dbReference type="Proteomes" id="UP000555836">
    <property type="component" value="Unassembled WGS sequence"/>
</dbReference>
<reference evidence="5" key="8">
    <citation type="submission" date="2020-09" db="EMBL/GenBank/DDBJ databases">
        <title>Genome sequence of Vibrio parahaemolyticus isolates.</title>
        <authorList>
            <person name="Hammerl J.A."/>
            <person name="Strauch E."/>
        </authorList>
    </citation>
    <scope>NUCLEOTIDE SEQUENCE</scope>
    <source>
        <strain evidence="5">17-VB00146</strain>
    </source>
</reference>
<evidence type="ECO:0000313" key="4">
    <source>
        <dbReference type="EMBL" id="KOY32757.1"/>
    </source>
</evidence>
<evidence type="ECO:0000313" key="14">
    <source>
        <dbReference type="Proteomes" id="UP000037697"/>
    </source>
</evidence>
<accession>A0A072FC55</accession>
<dbReference type="EMBL" id="JABCLD010001111">
    <property type="protein sequence ID" value="NMU25744.1"/>
    <property type="molecule type" value="Genomic_DNA"/>
</dbReference>
<protein>
    <submittedName>
        <fullName evidence="5">PAS factor family protein</fullName>
    </submittedName>
    <submittedName>
        <fullName evidence="7">Secretion protein</fullName>
    </submittedName>
</protein>
<evidence type="ECO:0000313" key="15">
    <source>
        <dbReference type="Proteomes" id="UP000191946"/>
    </source>
</evidence>
<reference evidence="6" key="11">
    <citation type="submission" date="2023-06" db="EMBL/GenBank/DDBJ databases">
        <title>Genomic Diversity of Vibrio spp. and Metagenomic Analysis of Pathogens in Florida Gulf Coastal Waters Following Hurricane Ian.</title>
        <authorList>
            <person name="Brumfield K.D."/>
        </authorList>
    </citation>
    <scope>NUCLEOTIDE SEQUENCE</scope>
    <source>
        <strain evidence="6">WBS2B-138</strain>
    </source>
</reference>
<dbReference type="EMBL" id="VRMQ01000001">
    <property type="protein sequence ID" value="TXN18447.1"/>
    <property type="molecule type" value="Genomic_DNA"/>
</dbReference>
<dbReference type="OrthoDB" id="5889462at2"/>
<dbReference type="EMBL" id="CP114195">
    <property type="protein sequence ID" value="WAT92625.1"/>
    <property type="molecule type" value="Genomic_DNA"/>
</dbReference>
<dbReference type="RefSeq" id="WP_005479230.1">
    <property type="nucleotide sequence ID" value="NZ_CABMHD010000003.1"/>
</dbReference>
<evidence type="ECO:0000313" key="17">
    <source>
        <dbReference type="Proteomes" id="UP000464718"/>
    </source>
</evidence>
<dbReference type="GeneID" id="1191148"/>
<dbReference type="EMBL" id="DACQKT010000084">
    <property type="protein sequence ID" value="HAS6680893.1"/>
    <property type="molecule type" value="Genomic_DNA"/>
</dbReference>
<dbReference type="Proteomes" id="UP000037697">
    <property type="component" value="Unassembled WGS sequence"/>
</dbReference>
<dbReference type="EMBL" id="LIRS01000067">
    <property type="protein sequence ID" value="KOY32757.1"/>
    <property type="molecule type" value="Genomic_DNA"/>
</dbReference>
<reference evidence="12" key="9">
    <citation type="submission" date="2022-05" db="EMBL/GenBank/DDBJ databases">
        <title>Megaplasmid of Vibrio parahaemolyticus.</title>
        <authorList>
            <person name="Strauch E."/>
            <person name="Borowiak M."/>
        </authorList>
    </citation>
    <scope>NUCLEOTIDE SEQUENCE</scope>
    <source>
        <strain evidence="12">16-VB00198</strain>
    </source>
</reference>
<evidence type="ECO:0000313" key="12">
    <source>
        <dbReference type="EMBL" id="UYV28285.1"/>
    </source>
</evidence>
<evidence type="ECO:0000313" key="3">
    <source>
        <dbReference type="EMBL" id="HAS6680893.1"/>
    </source>
</evidence>
<evidence type="ECO:0000313" key="19">
    <source>
        <dbReference type="Proteomes" id="UP000555836"/>
    </source>
</evidence>
<dbReference type="OMA" id="YSCALGP"/>
<dbReference type="Proteomes" id="UP000321504">
    <property type="component" value="Unassembled WGS sequence"/>
</dbReference>
<evidence type="ECO:0000313" key="11">
    <source>
        <dbReference type="EMBL" id="TXN18447.1"/>
    </source>
</evidence>
<dbReference type="Gene3D" id="1.20.1280.100">
    <property type="entry name" value="Pas factor, saposin domain"/>
    <property type="match status" value="1"/>
</dbReference>
<reference evidence="2" key="3">
    <citation type="journal article" date="2018" name="Genome Biol.">
        <title>SKESA: strategic k-mer extension for scrupulous assemblies.</title>
        <authorList>
            <person name="Souvorov A."/>
            <person name="Agarwala R."/>
            <person name="Lipman D.J."/>
        </authorList>
    </citation>
    <scope>NUCLEOTIDE SEQUENCE</scope>
    <source>
        <strain evidence="2">1930</strain>
    </source>
</reference>
<reference evidence="18 19" key="7">
    <citation type="submission" date="2020-04" db="EMBL/GenBank/DDBJ databases">
        <title>Whole-genome sequencing of Vibrio spp. from China reveals different genetic environments of blaCTX-M-14 among diverse lineages.</title>
        <authorList>
            <person name="Zheng Z."/>
            <person name="Ye L."/>
            <person name="Chen S."/>
        </authorList>
    </citation>
    <scope>NUCLEOTIDE SEQUENCE [LARGE SCALE GENOMIC DNA]</scope>
    <source>
        <strain evidence="8 18">Vb0551</strain>
        <strain evidence="7 19">Vb0574</strain>
    </source>
</reference>
<keyword evidence="15" id="KW-1185">Reference proteome</keyword>
<reference evidence="10 17" key="4">
    <citation type="submission" date="2018-12" db="EMBL/GenBank/DDBJ databases">
        <title>Genomic insights into the evolutionary origins and pathogenicity of five Vibrio parahaemolyticus strains isolated from the shrimp with acute hepatopancreatic necrosis disease (AHPND).</title>
        <authorList>
            <person name="Yang Q."/>
            <person name="Dong X."/>
            <person name="Xie G."/>
            <person name="Fu S."/>
            <person name="Zou P."/>
            <person name="Sun J."/>
            <person name="Wang Y."/>
            <person name="Huang J."/>
        </authorList>
    </citation>
    <scope>NUCLEOTIDE SEQUENCE [LARGE SCALE GENOMIC DNA]</scope>
    <source>
        <strain evidence="10 17">20160303005-1</strain>
    </source>
</reference>
<dbReference type="EMBL" id="LHQV01000015">
    <property type="protein sequence ID" value="OQJ99269.1"/>
    <property type="molecule type" value="Genomic_DNA"/>
</dbReference>
<name>A0A072FC55_VIBPH</name>
<evidence type="ECO:0000313" key="13">
    <source>
        <dbReference type="EMBL" id="WAT92625.1"/>
    </source>
</evidence>
<evidence type="ECO:0000313" key="2">
    <source>
        <dbReference type="EMBL" id="HAS6677030.1"/>
    </source>
</evidence>
<reference evidence="13" key="10">
    <citation type="submission" date="2022-12" db="EMBL/GenBank/DDBJ databases">
        <title>Vibrio parahaemolyticus become highly virulent by producing novel Tc toxins.</title>
        <authorList>
            <person name="Yang F."/>
            <person name="You Y."/>
            <person name="Lai Q."/>
            <person name="Xu L."/>
            <person name="Li F."/>
        </authorList>
    </citation>
    <scope>NUCLEOTIDE SEQUENCE</scope>
    <source>
        <strain evidence="13">Vp-HL-202005</strain>
    </source>
</reference>
<dbReference type="Proteomes" id="UP000518904">
    <property type="component" value="Unassembled WGS sequence"/>
</dbReference>
<evidence type="ECO:0000313" key="9">
    <source>
        <dbReference type="EMBL" id="OQJ99269.1"/>
    </source>
</evidence>
<evidence type="ECO:0000313" key="18">
    <source>
        <dbReference type="Proteomes" id="UP000518904"/>
    </source>
</evidence>
<dbReference type="EMBL" id="CP034299">
    <property type="protein sequence ID" value="QHH11297.1"/>
    <property type="molecule type" value="Genomic_DNA"/>
</dbReference>
<reference evidence="9 15" key="2">
    <citation type="submission" date="2015-08" db="EMBL/GenBank/DDBJ databases">
        <title>Draft Genome Sequences of Vibrio parahaemolyticus Strains.</title>
        <authorList>
            <person name="Gonzalez-Escalona N."/>
            <person name="DePaola A."/>
        </authorList>
    </citation>
    <scope>NUCLEOTIDE SEQUENCE [LARGE SCALE GENOMIC DNA]</scope>
    <source>
        <strain evidence="9 15">CFSAN001621</strain>
    </source>
</reference>
<organism evidence="7 19">
    <name type="scientific">Vibrio parahaemolyticus</name>
    <dbReference type="NCBI Taxonomy" id="670"/>
    <lineage>
        <taxon>Bacteria</taxon>
        <taxon>Pseudomonadati</taxon>
        <taxon>Pseudomonadota</taxon>
        <taxon>Gammaproteobacteria</taxon>
        <taxon>Vibrionales</taxon>
        <taxon>Vibrionaceae</taxon>
        <taxon>Vibrio</taxon>
    </lineage>
</organism>
<dbReference type="Proteomes" id="UP001253193">
    <property type="component" value="Unassembled WGS sequence"/>
</dbReference>
<reference evidence="11 16" key="5">
    <citation type="submission" date="2019-08" db="EMBL/GenBank/DDBJ databases">
        <title>Emerging of two pre-pandemic pathogenic O4:KUT lineages of Vibrio parahaemolyticus in coastal eastern China.</title>
        <authorList>
            <person name="Yu H."/>
        </authorList>
    </citation>
    <scope>NUCLEOTIDE SEQUENCE [LARGE SCALE GENOMIC DNA]</scope>
    <source>
        <strain evidence="11 16">HZ17-383</strain>
    </source>
</reference>
<dbReference type="Proteomes" id="UP000191946">
    <property type="component" value="Unassembled WGS sequence"/>
</dbReference>
<evidence type="ECO:0000313" key="8">
    <source>
        <dbReference type="EMBL" id="NMU83347.1"/>
    </source>
</evidence>
<evidence type="ECO:0000259" key="1">
    <source>
        <dbReference type="Pfam" id="PF09016"/>
    </source>
</evidence>
<dbReference type="EMBL" id="JACVHL010000008">
    <property type="protein sequence ID" value="MCC3805391.1"/>
    <property type="molecule type" value="Genomic_DNA"/>
</dbReference>
<dbReference type="InterPro" id="IPR015106">
    <property type="entry name" value="Pas_Saposin"/>
</dbReference>
<dbReference type="EMBL" id="JABCLB010001107">
    <property type="protein sequence ID" value="NMU83347.1"/>
    <property type="molecule type" value="Genomic_DNA"/>
</dbReference>
<dbReference type="Proteomes" id="UP001156560">
    <property type="component" value="Chromosome 2"/>
</dbReference>
<dbReference type="SMR" id="A0A072FC55"/>
<evidence type="ECO:0000313" key="7">
    <source>
        <dbReference type="EMBL" id="NMU25744.1"/>
    </source>
</evidence>
<dbReference type="EMBL" id="CP097356">
    <property type="protein sequence ID" value="UYV28285.1"/>
    <property type="molecule type" value="Genomic_DNA"/>
</dbReference>
<sequence length="76" mass="8436">MKTLIYDTLISLASQEPEQHARIRQNLYEQLDLPFDKQLALYSCALGPASSGKLESSQGINNAVDCAVKLLETPER</sequence>
<proteinExistence type="predicted"/>
<evidence type="ECO:0000313" key="10">
    <source>
        <dbReference type="EMBL" id="QHH11297.1"/>
    </source>
</evidence>
<evidence type="ECO:0000313" key="16">
    <source>
        <dbReference type="Proteomes" id="UP000321504"/>
    </source>
</evidence>
<reference evidence="4 14" key="1">
    <citation type="submission" date="2015-07" db="EMBL/GenBank/DDBJ databases">
        <title>Foodborne Vibrio parahaemolyticus Isolates.</title>
        <authorList>
            <person name="Ronholm J."/>
            <person name="Petronella N."/>
            <person name="Kenwell R."/>
            <person name="Banerjee S."/>
        </authorList>
    </citation>
    <scope>NUCLEOTIDE SEQUENCE [LARGE SCALE GENOMIC DNA]</scope>
    <source>
        <strain evidence="4 14">HS-06-05</strain>
    </source>
</reference>
<dbReference type="Proteomes" id="UP000856022">
    <property type="component" value="Unassembled WGS sequence"/>
</dbReference>
<dbReference type="EMBL" id="DACQKT010000003">
    <property type="protein sequence ID" value="HAS6677030.1"/>
    <property type="molecule type" value="Genomic_DNA"/>
</dbReference>
<reference evidence="2" key="6">
    <citation type="submission" date="2019-12" db="EMBL/GenBank/DDBJ databases">
        <authorList>
            <consortium name="NCBI Pathogen Detection Project"/>
        </authorList>
    </citation>
    <scope>NUCLEOTIDE SEQUENCE</scope>
    <source>
        <strain evidence="2">1930</strain>
    </source>
</reference>
<dbReference type="Proteomes" id="UP001163036">
    <property type="component" value="Chromosome 2"/>
</dbReference>
<evidence type="ECO:0000313" key="6">
    <source>
        <dbReference type="EMBL" id="MDS1820422.1"/>
    </source>
</evidence>
<evidence type="ECO:0000313" key="5">
    <source>
        <dbReference type="EMBL" id="MCC3805391.1"/>
    </source>
</evidence>
<gene>
    <name evidence="4" type="ORF">ACX05_11180</name>
    <name evidence="9" type="ORF">AKG60_14760</name>
    <name evidence="10" type="ORF">EHC69_18480</name>
    <name evidence="11" type="ORF">FVP01_05545</name>
    <name evidence="8" type="ORF">HKB16_10640</name>
    <name evidence="7" type="ORF">HKB21_08920</name>
    <name evidence="2" type="ORF">I7278_09435</name>
    <name evidence="3" type="ORF">I7278_29495</name>
    <name evidence="5" type="ORF">IB292_10100</name>
    <name evidence="12" type="ORF">M5598_21415</name>
    <name evidence="13" type="ORF">O1Q84_25050</name>
    <name evidence="6" type="ORF">QX249_07120</name>
</gene>
<dbReference type="EMBL" id="JAUHGG010000002">
    <property type="protein sequence ID" value="MDS1820422.1"/>
    <property type="molecule type" value="Genomic_DNA"/>
</dbReference>
<feature type="domain" description="Pas factor saposin" evidence="1">
    <location>
        <begin position="3"/>
        <end position="72"/>
    </location>
</feature>
<dbReference type="Proteomes" id="UP000726777">
    <property type="component" value="Unassembled WGS sequence"/>
</dbReference>
<dbReference type="AlphaFoldDB" id="A0A072FC55"/>
<dbReference type="Proteomes" id="UP000464718">
    <property type="component" value="Chromosome ii"/>
</dbReference>